<accession>A0ABP8KE45</accession>
<organism evidence="1 2">
    <name type="scientific">Nibrella viscosa</name>
    <dbReference type="NCBI Taxonomy" id="1084524"/>
    <lineage>
        <taxon>Bacteria</taxon>
        <taxon>Pseudomonadati</taxon>
        <taxon>Bacteroidota</taxon>
        <taxon>Cytophagia</taxon>
        <taxon>Cytophagales</taxon>
        <taxon>Spirosomataceae</taxon>
        <taxon>Nibrella</taxon>
    </lineage>
</organism>
<dbReference type="EMBL" id="BAABHB010000003">
    <property type="protein sequence ID" value="GAA4404644.1"/>
    <property type="molecule type" value="Genomic_DNA"/>
</dbReference>
<evidence type="ECO:0000313" key="2">
    <source>
        <dbReference type="Proteomes" id="UP001500936"/>
    </source>
</evidence>
<gene>
    <name evidence="1" type="ORF">GCM10023187_22270</name>
</gene>
<protein>
    <submittedName>
        <fullName evidence="1">Uncharacterized protein</fullName>
    </submittedName>
</protein>
<reference evidence="2" key="1">
    <citation type="journal article" date="2019" name="Int. J. Syst. Evol. Microbiol.">
        <title>The Global Catalogue of Microorganisms (GCM) 10K type strain sequencing project: providing services to taxonomists for standard genome sequencing and annotation.</title>
        <authorList>
            <consortium name="The Broad Institute Genomics Platform"/>
            <consortium name="The Broad Institute Genome Sequencing Center for Infectious Disease"/>
            <person name="Wu L."/>
            <person name="Ma J."/>
        </authorList>
    </citation>
    <scope>NUCLEOTIDE SEQUENCE [LARGE SCALE GENOMIC DNA]</scope>
    <source>
        <strain evidence="2">JCM 17925</strain>
    </source>
</reference>
<name>A0ABP8KE45_9BACT</name>
<dbReference type="InterPro" id="IPR012338">
    <property type="entry name" value="Beta-lactam/transpept-like"/>
</dbReference>
<dbReference type="Proteomes" id="UP001500936">
    <property type="component" value="Unassembled WGS sequence"/>
</dbReference>
<evidence type="ECO:0000313" key="1">
    <source>
        <dbReference type="EMBL" id="GAA4404644.1"/>
    </source>
</evidence>
<proteinExistence type="predicted"/>
<comment type="caution">
    <text evidence="1">The sequence shown here is derived from an EMBL/GenBank/DDBJ whole genome shotgun (WGS) entry which is preliminary data.</text>
</comment>
<dbReference type="RefSeq" id="WP_345266989.1">
    <property type="nucleotide sequence ID" value="NZ_BAABHB010000003.1"/>
</dbReference>
<dbReference type="Gene3D" id="3.40.710.10">
    <property type="entry name" value="DD-peptidase/beta-lactamase superfamily"/>
    <property type="match status" value="1"/>
</dbReference>
<sequence length="91" mass="10554">MHHISGLRDQWNLLVMAGCQMDNVITKEHIFNLVRRQKELNFEPGSQVSCCRMSNGRVRNLWFKRLPDDIGEEELPVANKECEKAQVKSSI</sequence>
<keyword evidence="2" id="KW-1185">Reference proteome</keyword>